<comment type="pathway">
    <text evidence="2">Protein modification; protein glycosylation.</text>
</comment>
<keyword evidence="9" id="KW-0325">Glycoprotein</keyword>
<sequence>MSHNNSSNVGLSSTLHRKWKADCSEIVKGNEAEIKRVVRILSHQRMIINHKPKKPLMPLDIDVLRWTQDCTTFRRIGDYPQYPLSEEESAFPIAYIMVVHKQSAQVERLLRAIYQPQNIYCIHIDNKSPEDFKGAVAGFARYFENVFVASRTVSVQYAGFTRLLADINCMKDLTGPTALGYPWKYVINLSGQDFPLKSNLEIVRKLQSYDGHNDICVDEPPSYKRKWTGYHHVVEDGHVVRTRQRKEPAPHNMTVYAGLAYYIASRRFVDYVLNNQTAKDLLEWTKDTYSPDENYWATLQAAKGTPGGRWQAPNGTAVRFIRWFGRYKVPVCRGHTIRSICVFSMGYVQYLVSQIHLFANKFDYTFDPVALQCLEEHIENNTRHTITNHESTVSTTT</sequence>
<keyword evidence="5" id="KW-0812">Transmembrane</keyword>
<comment type="subcellular location">
    <subcellularLocation>
        <location evidence="1">Membrane</location>
        <topology evidence="1">Single-pass type II membrane protein</topology>
    </subcellularLocation>
</comment>
<evidence type="ECO:0000256" key="3">
    <source>
        <dbReference type="ARBA" id="ARBA00022676"/>
    </source>
</evidence>
<proteinExistence type="inferred from homology"/>
<evidence type="ECO:0000256" key="1">
    <source>
        <dbReference type="ARBA" id="ARBA00004606"/>
    </source>
</evidence>
<dbReference type="GO" id="GO:0008375">
    <property type="term" value="F:acetylglucosaminyltransferase activity"/>
    <property type="evidence" value="ECO:0007669"/>
    <property type="project" value="TreeGrafter"/>
</dbReference>
<evidence type="ECO:0000256" key="6">
    <source>
        <dbReference type="ARBA" id="ARBA00022968"/>
    </source>
</evidence>
<dbReference type="PANTHER" id="PTHR19297:SF191">
    <property type="entry name" value="PROTEIN XYLOSYLTRANSFERASE"/>
    <property type="match status" value="1"/>
</dbReference>
<dbReference type="GO" id="GO:0016020">
    <property type="term" value="C:membrane"/>
    <property type="evidence" value="ECO:0007669"/>
    <property type="project" value="UniProtKB-SubCell"/>
</dbReference>
<evidence type="ECO:0000256" key="4">
    <source>
        <dbReference type="ARBA" id="ARBA00022679"/>
    </source>
</evidence>
<dbReference type="RefSeq" id="XP_038055921.1">
    <property type="nucleotide sequence ID" value="XM_038199993.1"/>
</dbReference>
<evidence type="ECO:0000256" key="7">
    <source>
        <dbReference type="ARBA" id="ARBA00022989"/>
    </source>
</evidence>
<evidence type="ECO:0000313" key="12">
    <source>
        <dbReference type="Proteomes" id="UP000887568"/>
    </source>
</evidence>
<evidence type="ECO:0000256" key="9">
    <source>
        <dbReference type="ARBA" id="ARBA00023180"/>
    </source>
</evidence>
<reference evidence="11" key="1">
    <citation type="submission" date="2022-11" db="UniProtKB">
        <authorList>
            <consortium name="EnsemblMetazoa"/>
        </authorList>
    </citation>
    <scope>IDENTIFICATION</scope>
</reference>
<protein>
    <submittedName>
        <fullName evidence="11">Uncharacterized protein</fullName>
    </submittedName>
</protein>
<dbReference type="Proteomes" id="UP000887568">
    <property type="component" value="Unplaced"/>
</dbReference>
<evidence type="ECO:0000313" key="11">
    <source>
        <dbReference type="EnsemblMetazoa" id="XP_038055921.1"/>
    </source>
</evidence>
<keyword evidence="8" id="KW-0472">Membrane</keyword>
<evidence type="ECO:0000256" key="8">
    <source>
        <dbReference type="ARBA" id="ARBA00023136"/>
    </source>
</evidence>
<dbReference type="Pfam" id="PF02485">
    <property type="entry name" value="Branch"/>
    <property type="match status" value="1"/>
</dbReference>
<dbReference type="InterPro" id="IPR003406">
    <property type="entry name" value="Glyco_trans_14"/>
</dbReference>
<evidence type="ECO:0000256" key="5">
    <source>
        <dbReference type="ARBA" id="ARBA00022692"/>
    </source>
</evidence>
<organism evidence="11 12">
    <name type="scientific">Patiria miniata</name>
    <name type="common">Bat star</name>
    <name type="synonym">Asterina miniata</name>
    <dbReference type="NCBI Taxonomy" id="46514"/>
    <lineage>
        <taxon>Eukaryota</taxon>
        <taxon>Metazoa</taxon>
        <taxon>Echinodermata</taxon>
        <taxon>Eleutherozoa</taxon>
        <taxon>Asterozoa</taxon>
        <taxon>Asteroidea</taxon>
        <taxon>Valvatacea</taxon>
        <taxon>Valvatida</taxon>
        <taxon>Asterinidae</taxon>
        <taxon>Patiria</taxon>
    </lineage>
</organism>
<keyword evidence="4" id="KW-0808">Transferase</keyword>
<dbReference type="OrthoDB" id="2019572at2759"/>
<comment type="similarity">
    <text evidence="10">Belongs to the glycosyltransferase 14 family.</text>
</comment>
<dbReference type="AlphaFoldDB" id="A0A913ZXZ1"/>
<dbReference type="EnsemblMetazoa" id="XM_038199993.1">
    <property type="protein sequence ID" value="XP_038055921.1"/>
    <property type="gene ID" value="LOC119727914"/>
</dbReference>
<keyword evidence="12" id="KW-1185">Reference proteome</keyword>
<dbReference type="OMA" id="IHAARDC"/>
<keyword evidence="6" id="KW-0735">Signal-anchor</keyword>
<keyword evidence="7" id="KW-1133">Transmembrane helix</keyword>
<evidence type="ECO:0000256" key="2">
    <source>
        <dbReference type="ARBA" id="ARBA00004922"/>
    </source>
</evidence>
<evidence type="ECO:0000256" key="10">
    <source>
        <dbReference type="ARBA" id="ARBA00038150"/>
    </source>
</evidence>
<accession>A0A913ZXZ1</accession>
<dbReference type="GeneID" id="119727914"/>
<name>A0A913ZXZ1_PATMI</name>
<keyword evidence="3" id="KW-0328">Glycosyltransferase</keyword>
<dbReference type="PANTHER" id="PTHR19297">
    <property type="entry name" value="GLYCOSYLTRANSFERASE 14 FAMILY MEMBER"/>
    <property type="match status" value="1"/>
</dbReference>